<feature type="transmembrane region" description="Helical" evidence="2">
    <location>
        <begin position="12"/>
        <end position="35"/>
    </location>
</feature>
<dbReference type="AlphaFoldDB" id="A0A8J6P0K3"/>
<dbReference type="SUPFAM" id="SSF103088">
    <property type="entry name" value="OmpA-like"/>
    <property type="match status" value="1"/>
</dbReference>
<keyword evidence="4" id="KW-0282">Flagellum</keyword>
<dbReference type="Gene3D" id="3.30.1330.60">
    <property type="entry name" value="OmpA-like domain"/>
    <property type="match status" value="1"/>
</dbReference>
<dbReference type="PROSITE" id="PS51123">
    <property type="entry name" value="OMPA_2"/>
    <property type="match status" value="1"/>
</dbReference>
<dbReference type="Proteomes" id="UP000605201">
    <property type="component" value="Unassembled WGS sequence"/>
</dbReference>
<proteinExistence type="predicted"/>
<comment type="caution">
    <text evidence="4">The sequence shown here is derived from an EMBL/GenBank/DDBJ whole genome shotgun (WGS) entry which is preliminary data.</text>
</comment>
<keyword evidence="2" id="KW-0812">Transmembrane</keyword>
<name>A0A8J6P0K3_9BACT</name>
<accession>A0A8J6P0K3</accession>
<evidence type="ECO:0000256" key="1">
    <source>
        <dbReference type="PROSITE-ProRule" id="PRU00473"/>
    </source>
</evidence>
<dbReference type="CDD" id="cd07185">
    <property type="entry name" value="OmpA_C-like"/>
    <property type="match status" value="1"/>
</dbReference>
<keyword evidence="2" id="KW-1133">Transmembrane helix</keyword>
<evidence type="ECO:0000256" key="2">
    <source>
        <dbReference type="SAM" id="Phobius"/>
    </source>
</evidence>
<evidence type="ECO:0000313" key="4">
    <source>
        <dbReference type="EMBL" id="MBC8432048.1"/>
    </source>
</evidence>
<reference evidence="4 5" key="1">
    <citation type="submission" date="2020-08" db="EMBL/GenBank/DDBJ databases">
        <title>Bridging the membrane lipid divide: bacteria of the FCB group superphylum have the potential to synthesize archaeal ether lipids.</title>
        <authorList>
            <person name="Villanueva L."/>
            <person name="Von Meijenfeldt F.A.B."/>
            <person name="Westbye A.B."/>
            <person name="Yadav S."/>
            <person name="Hopmans E.C."/>
            <person name="Dutilh B.E."/>
            <person name="Sinninghe Damste J.S."/>
        </authorList>
    </citation>
    <scope>NUCLEOTIDE SEQUENCE [LARGE SCALE GENOMIC DNA]</scope>
    <source>
        <strain evidence="4">NIOZ-UU17</strain>
    </source>
</reference>
<dbReference type="PANTHER" id="PTHR30329">
    <property type="entry name" value="STATOR ELEMENT OF FLAGELLAR MOTOR COMPLEX"/>
    <property type="match status" value="1"/>
</dbReference>
<organism evidence="4 5">
    <name type="scientific">Candidatus Desulfatibia vada</name>
    <dbReference type="NCBI Taxonomy" id="2841696"/>
    <lineage>
        <taxon>Bacteria</taxon>
        <taxon>Pseudomonadati</taxon>
        <taxon>Thermodesulfobacteriota</taxon>
        <taxon>Desulfobacteria</taxon>
        <taxon>Desulfobacterales</taxon>
        <taxon>Desulfobacterales incertae sedis</taxon>
        <taxon>Candidatus Desulfatibia</taxon>
    </lineage>
</organism>
<dbReference type="EMBL" id="JACNIG010000201">
    <property type="protein sequence ID" value="MBC8432048.1"/>
    <property type="molecule type" value="Genomic_DNA"/>
</dbReference>
<sequence>MASKKRKIDDESAGGIGMMMTVSLFMILLTFFILLNSIAVMDEMRIRMALGSLMGAFGGLPGGLSPMATGDDIVPPSAPLMQEDLTVEQLVALLTKPVPVVADEIMVRAIEEGEVVSINEKDLFTKDRTRINPTMRPFLSKLGSLIRKGDFPVEIVGHTDAGMPQEKGYTSNWELSALSALRVLKYFVSESKVAPRRLTACGQSSHHPIASNETVRSRATNRRVEIILRYKASDYVKRIFKKKSSGYFTYKKFDFKIFQTRGKGKSSE</sequence>
<keyword evidence="1 2" id="KW-0472">Membrane</keyword>
<dbReference type="InterPro" id="IPR050330">
    <property type="entry name" value="Bact_OuterMem_StrucFunc"/>
</dbReference>
<gene>
    <name evidence="4" type="ORF">H8D96_09020</name>
</gene>
<evidence type="ECO:0000313" key="5">
    <source>
        <dbReference type="Proteomes" id="UP000605201"/>
    </source>
</evidence>
<dbReference type="Pfam" id="PF00691">
    <property type="entry name" value="OmpA"/>
    <property type="match status" value="1"/>
</dbReference>
<feature type="domain" description="OmpA-like" evidence="3">
    <location>
        <begin position="111"/>
        <end position="232"/>
    </location>
</feature>
<evidence type="ECO:0000259" key="3">
    <source>
        <dbReference type="PROSITE" id="PS51123"/>
    </source>
</evidence>
<dbReference type="InterPro" id="IPR036737">
    <property type="entry name" value="OmpA-like_sf"/>
</dbReference>
<dbReference type="GO" id="GO:0016020">
    <property type="term" value="C:membrane"/>
    <property type="evidence" value="ECO:0007669"/>
    <property type="project" value="UniProtKB-UniRule"/>
</dbReference>
<keyword evidence="4" id="KW-0969">Cilium</keyword>
<keyword evidence="4" id="KW-0966">Cell projection</keyword>
<protein>
    <submittedName>
        <fullName evidence="4">Flagellar motor protein MotB</fullName>
    </submittedName>
</protein>
<dbReference type="PANTHER" id="PTHR30329:SF21">
    <property type="entry name" value="LIPOPROTEIN YIAD-RELATED"/>
    <property type="match status" value="1"/>
</dbReference>
<dbReference type="InterPro" id="IPR006665">
    <property type="entry name" value="OmpA-like"/>
</dbReference>